<dbReference type="SMART" id="SM00100">
    <property type="entry name" value="cNMP"/>
    <property type="match status" value="1"/>
</dbReference>
<dbReference type="FunFam" id="1.10.287.70:FF:000251">
    <property type="entry name" value="TAX2"/>
    <property type="match status" value="1"/>
</dbReference>
<dbReference type="SUPFAM" id="SSF81324">
    <property type="entry name" value="Voltage-gated potassium channels"/>
    <property type="match status" value="1"/>
</dbReference>
<dbReference type="GO" id="GO:0045944">
    <property type="term" value="P:positive regulation of transcription by RNA polymerase II"/>
    <property type="evidence" value="ECO:0007669"/>
    <property type="project" value="EnsemblMetazoa"/>
</dbReference>
<feature type="region of interest" description="Disordered" evidence="9">
    <location>
        <begin position="816"/>
        <end position="841"/>
    </location>
</feature>
<dbReference type="InterPro" id="IPR014710">
    <property type="entry name" value="RmlC-like_jellyroll"/>
</dbReference>
<dbReference type="CDD" id="cd00038">
    <property type="entry name" value="CAP_ED"/>
    <property type="match status" value="1"/>
</dbReference>
<protein>
    <submittedName>
        <fullName evidence="11">Tax-2</fullName>
    </submittedName>
</protein>
<keyword evidence="5" id="KW-0406">Ion transport</keyword>
<dbReference type="Gene3D" id="1.10.287.630">
    <property type="entry name" value="Helix hairpin bin"/>
    <property type="match status" value="1"/>
</dbReference>
<keyword evidence="4 10" id="KW-1133">Transmembrane helix</keyword>
<dbReference type="GO" id="GO:0005886">
    <property type="term" value="C:plasma membrane"/>
    <property type="evidence" value="ECO:0000318"/>
    <property type="project" value="GO_Central"/>
</dbReference>
<evidence type="ECO:0000256" key="4">
    <source>
        <dbReference type="ARBA" id="ARBA00022989"/>
    </source>
</evidence>
<evidence type="ECO:0000256" key="6">
    <source>
        <dbReference type="ARBA" id="ARBA00023136"/>
    </source>
</evidence>
<evidence type="ECO:0000313" key="11">
    <source>
        <dbReference type="EnsemblMetazoa" id="PPA07435.1"/>
    </source>
</evidence>
<accession>A0A8R1Y7R2</accession>
<dbReference type="GO" id="GO:0005222">
    <property type="term" value="F:intracellularly cAMP-activated cation channel activity"/>
    <property type="evidence" value="ECO:0000318"/>
    <property type="project" value="GO_Central"/>
</dbReference>
<feature type="region of interest" description="Disordered" evidence="9">
    <location>
        <begin position="882"/>
        <end position="901"/>
    </location>
</feature>
<dbReference type="GO" id="GO:0040040">
    <property type="term" value="P:thermosensory behavior"/>
    <property type="evidence" value="ECO:0007669"/>
    <property type="project" value="EnsemblMetazoa"/>
</dbReference>
<feature type="region of interest" description="Disordered" evidence="9">
    <location>
        <begin position="77"/>
        <end position="112"/>
    </location>
</feature>
<dbReference type="Gene3D" id="2.60.120.10">
    <property type="entry name" value="Jelly Rolls"/>
    <property type="match status" value="1"/>
</dbReference>
<evidence type="ECO:0000256" key="3">
    <source>
        <dbReference type="ARBA" id="ARBA00022692"/>
    </source>
</evidence>
<gene>
    <name evidence="11" type="primary">WBGene00096989</name>
</gene>
<dbReference type="PROSITE" id="PS00889">
    <property type="entry name" value="CNMP_BINDING_2"/>
    <property type="match status" value="1"/>
</dbReference>
<dbReference type="PROSITE" id="PS00028">
    <property type="entry name" value="ZINC_FINGER_C2H2_1"/>
    <property type="match status" value="1"/>
</dbReference>
<dbReference type="GO" id="GO:0098655">
    <property type="term" value="P:monoatomic cation transmembrane transport"/>
    <property type="evidence" value="ECO:0000318"/>
    <property type="project" value="GO_Central"/>
</dbReference>
<evidence type="ECO:0000256" key="8">
    <source>
        <dbReference type="ARBA" id="ARBA00023303"/>
    </source>
</evidence>
<dbReference type="InterPro" id="IPR000595">
    <property type="entry name" value="cNMP-bd_dom"/>
</dbReference>
<keyword evidence="3 10" id="KW-0812">Transmembrane</keyword>
<reference evidence="11" key="2">
    <citation type="submission" date="2022-06" db="UniProtKB">
        <authorList>
            <consortium name="EnsemblMetazoa"/>
        </authorList>
    </citation>
    <scope>IDENTIFICATION</scope>
    <source>
        <strain evidence="11">PS312</strain>
    </source>
</reference>
<dbReference type="PANTHER" id="PTHR45638">
    <property type="entry name" value="CYCLIC NUCLEOTIDE-GATED CATION CHANNEL SUBUNIT A"/>
    <property type="match status" value="1"/>
</dbReference>
<feature type="transmembrane region" description="Helical" evidence="10">
    <location>
        <begin position="364"/>
        <end position="390"/>
    </location>
</feature>
<comment type="subcellular location">
    <subcellularLocation>
        <location evidence="1">Membrane</location>
        <topology evidence="1">Multi-pass membrane protein</topology>
    </subcellularLocation>
</comment>
<dbReference type="Proteomes" id="UP000005239">
    <property type="component" value="Unassembled WGS sequence"/>
</dbReference>
<dbReference type="InterPro" id="IPR005821">
    <property type="entry name" value="Ion_trans_dom"/>
</dbReference>
<dbReference type="InterPro" id="IPR050866">
    <property type="entry name" value="CNG_cation_channel"/>
</dbReference>
<dbReference type="GO" id="GO:0017071">
    <property type="term" value="C:intracellular cyclic nucleotide activated cation channel complex"/>
    <property type="evidence" value="ECO:0000318"/>
    <property type="project" value="GO_Central"/>
</dbReference>
<dbReference type="EnsemblMetazoa" id="PPA07435.1">
    <property type="protein sequence ID" value="PPA07435.1"/>
    <property type="gene ID" value="WBGene00096989"/>
</dbReference>
<feature type="region of interest" description="Disordered" evidence="9">
    <location>
        <begin position="21"/>
        <end position="64"/>
    </location>
</feature>
<dbReference type="InterPro" id="IPR018488">
    <property type="entry name" value="cNMP-bd_CS"/>
</dbReference>
<keyword evidence="2" id="KW-0813">Transport</keyword>
<dbReference type="PROSITE" id="PS50042">
    <property type="entry name" value="CNMP_BINDING_3"/>
    <property type="match status" value="1"/>
</dbReference>
<keyword evidence="7" id="KW-1071">Ligand-gated ion channel</keyword>
<dbReference type="PROSITE" id="PS00888">
    <property type="entry name" value="CNMP_BINDING_1"/>
    <property type="match status" value="1"/>
</dbReference>
<dbReference type="AlphaFoldDB" id="A0A2A6BLG8"/>
<evidence type="ECO:0000256" key="1">
    <source>
        <dbReference type="ARBA" id="ARBA00004141"/>
    </source>
</evidence>
<dbReference type="GO" id="GO:0030516">
    <property type="term" value="P:regulation of axon extension"/>
    <property type="evidence" value="ECO:0007669"/>
    <property type="project" value="EnsemblMetazoa"/>
</dbReference>
<dbReference type="SUPFAM" id="SSF51206">
    <property type="entry name" value="cAMP-binding domain-like"/>
    <property type="match status" value="1"/>
</dbReference>
<evidence type="ECO:0000256" key="9">
    <source>
        <dbReference type="SAM" id="MobiDB-lite"/>
    </source>
</evidence>
<dbReference type="GO" id="GO:0048812">
    <property type="term" value="P:neuron projection morphogenesis"/>
    <property type="evidence" value="ECO:0007669"/>
    <property type="project" value="EnsemblMetazoa"/>
</dbReference>
<evidence type="ECO:0000256" key="10">
    <source>
        <dbReference type="SAM" id="Phobius"/>
    </source>
</evidence>
<keyword evidence="12" id="KW-1185">Reference proteome</keyword>
<dbReference type="Pfam" id="PF00520">
    <property type="entry name" value="Ion_trans"/>
    <property type="match status" value="1"/>
</dbReference>
<dbReference type="GO" id="GO:0005223">
    <property type="term" value="F:intracellularly cGMP-activated cation channel activity"/>
    <property type="evidence" value="ECO:0000318"/>
    <property type="project" value="GO_Central"/>
</dbReference>
<dbReference type="InterPro" id="IPR013087">
    <property type="entry name" value="Znf_C2H2_type"/>
</dbReference>
<sequence>MSKLPDRLQQRKFQFIDKFKQSQSRRLYSSDDDASSQGTARSMLSPDDLSAHTPRNMAGEPKRMSLIEEIQFNDPVARDYDAEARETQRSLKQIDPQLEESEEHPDGSRRQTLIPIVIETMPDDEEEDDDDSLSGGLTHRLVKSEAAAADDARSRLSFLVQDRLHLLVSEVKRRTSDVRETLLQEAEEEEISSHELEDLDEKGEGRKPPIIFKRTVNPNSRLHMAWLSLQTFAFLYNAIVIPLRSSYPYQTKQNLIYWLFLDYFFDLVYLADMLIWKPRKQFMKGGMPINSIRETSFKYLKSCEFKVDVVSILPTDLFYIWLGPYPIFRINRLLHFKAFGQLFDMLDNSFSNPYAIRVARTLSYMIYIIHVNSCVYYVLSALQAFGQIAYKHNGKYYLNKWVYNNQGNSYVRCFYFTAAVATSTGNNPAPTNVIEYIYMTFSWMMGVFVFALLLGQIRDIVSNANRNQEEYRRKMDAALYECQRLKLPPAVTARVRSWFIYTWEQHKTLDEKRLIEKLPLKLQTDLALSVHYSTLSKVQLFQDCERALLRDLVLKLRAVIFLPGDMVCSKGDVGKEMYIVNAGVLQVVGGENNQTVFAELGQGKVFGEISLLAIGGNNRRTASIRAKGYATLFALSKQDLQDVIKYYPQAQAILKKKAAEMLKKDKKAEDSKITVAPEPKMLKVVAQILPEQSETTQILKKALSMSDSILSPTNSIPTMPSTDVSNKLMNIQDSLADFASIDHLGSVWLSGLEMMMELSNKGTGSDEFKKSVDSFTQPIRQNKARDDKRRSDSLRNAGCKFCSALSLAFNDLSKKAPVAKSKNENESRLVQYSPPTKPTRETRPLMKKKVILLKRRIEENVARPVQPLRLLRCGDCPITQRESRAQKNAAHISDEDDTIDRPTKTSRFAVAAPPSKDEMQCNYCDKKYKSKKWMTKHLEEKHDVITVE</sequence>
<feature type="transmembrane region" description="Helical" evidence="10">
    <location>
        <begin position="436"/>
        <end position="457"/>
    </location>
</feature>
<evidence type="ECO:0000256" key="7">
    <source>
        <dbReference type="ARBA" id="ARBA00023286"/>
    </source>
</evidence>
<feature type="transmembrane region" description="Helical" evidence="10">
    <location>
        <begin position="222"/>
        <end position="243"/>
    </location>
</feature>
<evidence type="ECO:0000256" key="2">
    <source>
        <dbReference type="ARBA" id="ARBA00022448"/>
    </source>
</evidence>
<dbReference type="PANTHER" id="PTHR45638:SF1">
    <property type="entry name" value="CYCLIC NUCLEOTIDE-GATED ION CHANNEL SUBUNIT B, ISOFORM A"/>
    <property type="match status" value="1"/>
</dbReference>
<dbReference type="GO" id="GO:0055093">
    <property type="term" value="P:response to hyperoxia"/>
    <property type="evidence" value="ECO:0007669"/>
    <property type="project" value="EnsemblMetazoa"/>
</dbReference>
<evidence type="ECO:0000256" key="5">
    <source>
        <dbReference type="ARBA" id="ARBA00023065"/>
    </source>
</evidence>
<dbReference type="GO" id="GO:0009454">
    <property type="term" value="P:aerotaxis"/>
    <property type="evidence" value="ECO:0007669"/>
    <property type="project" value="EnsemblMetazoa"/>
</dbReference>
<feature type="compositionally biased region" description="Basic and acidic residues" evidence="9">
    <location>
        <begin position="77"/>
        <end position="89"/>
    </location>
</feature>
<name>A0A2A6BLG8_PRIPA</name>
<keyword evidence="8" id="KW-0407">Ion channel</keyword>
<feature type="transmembrane region" description="Helical" evidence="10">
    <location>
        <begin position="255"/>
        <end position="276"/>
    </location>
</feature>
<dbReference type="GO" id="GO:0045664">
    <property type="term" value="P:regulation of neuron differentiation"/>
    <property type="evidence" value="ECO:0007669"/>
    <property type="project" value="EnsemblMetazoa"/>
</dbReference>
<dbReference type="GO" id="GO:0010628">
    <property type="term" value="P:positive regulation of gene expression"/>
    <property type="evidence" value="ECO:0007669"/>
    <property type="project" value="EnsemblMetazoa"/>
</dbReference>
<proteinExistence type="predicted"/>
<dbReference type="InterPro" id="IPR018490">
    <property type="entry name" value="cNMP-bd_dom_sf"/>
</dbReference>
<dbReference type="GO" id="GO:0007199">
    <property type="term" value="P:G protein-coupled receptor signaling pathway coupled to cGMP nucleotide second messenger"/>
    <property type="evidence" value="ECO:0007669"/>
    <property type="project" value="EnsemblMetazoa"/>
</dbReference>
<reference evidence="12" key="1">
    <citation type="journal article" date="2008" name="Nat. Genet.">
        <title>The Pristionchus pacificus genome provides a unique perspective on nematode lifestyle and parasitism.</title>
        <authorList>
            <person name="Dieterich C."/>
            <person name="Clifton S.W."/>
            <person name="Schuster L.N."/>
            <person name="Chinwalla A."/>
            <person name="Delehaunty K."/>
            <person name="Dinkelacker I."/>
            <person name="Fulton L."/>
            <person name="Fulton R."/>
            <person name="Godfrey J."/>
            <person name="Minx P."/>
            <person name="Mitreva M."/>
            <person name="Roeseler W."/>
            <person name="Tian H."/>
            <person name="Witte H."/>
            <person name="Yang S.P."/>
            <person name="Wilson R.K."/>
            <person name="Sommer R.J."/>
        </authorList>
    </citation>
    <scope>NUCLEOTIDE SEQUENCE [LARGE SCALE GENOMIC DNA]</scope>
    <source>
        <strain evidence="12">PS312</strain>
    </source>
</reference>
<organism evidence="11 12">
    <name type="scientific">Pristionchus pacificus</name>
    <name type="common">Parasitic nematode worm</name>
    <dbReference type="NCBI Taxonomy" id="54126"/>
    <lineage>
        <taxon>Eukaryota</taxon>
        <taxon>Metazoa</taxon>
        <taxon>Ecdysozoa</taxon>
        <taxon>Nematoda</taxon>
        <taxon>Chromadorea</taxon>
        <taxon>Rhabditida</taxon>
        <taxon>Rhabditina</taxon>
        <taxon>Diplogasteromorpha</taxon>
        <taxon>Diplogasteroidea</taxon>
        <taxon>Neodiplogasteridae</taxon>
        <taxon>Pristionchus</taxon>
    </lineage>
</organism>
<dbReference type="FunFam" id="2.60.120.10:FF:000078">
    <property type="entry name" value="Cyclic nucleotide-gated channel"/>
    <property type="match status" value="1"/>
</dbReference>
<accession>A0A2A6BLG8</accession>
<evidence type="ECO:0000313" key="12">
    <source>
        <dbReference type="Proteomes" id="UP000005239"/>
    </source>
</evidence>
<dbReference type="GO" id="GO:0010754">
    <property type="term" value="P:negative regulation of cGMP-mediated signaling"/>
    <property type="evidence" value="ECO:0007669"/>
    <property type="project" value="EnsemblMetazoa"/>
</dbReference>
<dbReference type="Pfam" id="PF00027">
    <property type="entry name" value="cNMP_binding"/>
    <property type="match status" value="1"/>
</dbReference>
<dbReference type="GO" id="GO:0030553">
    <property type="term" value="F:cGMP binding"/>
    <property type="evidence" value="ECO:0000318"/>
    <property type="project" value="GO_Central"/>
</dbReference>
<dbReference type="FunFam" id="1.10.287.630:FF:000001">
    <property type="entry name" value="Cyclic nucleotide-gated channel alpha 3"/>
    <property type="match status" value="1"/>
</dbReference>
<dbReference type="Gene3D" id="1.10.287.70">
    <property type="match status" value="1"/>
</dbReference>
<keyword evidence="6 10" id="KW-0472">Membrane</keyword>